<evidence type="ECO:0000313" key="1">
    <source>
        <dbReference type="EMBL" id="CAH1793012.1"/>
    </source>
</evidence>
<gene>
    <name evidence="1" type="ORF">OFUS_LOCUS17915</name>
</gene>
<protein>
    <submittedName>
        <fullName evidence="1">Uncharacterized protein</fullName>
    </submittedName>
</protein>
<dbReference type="Pfam" id="PF00144">
    <property type="entry name" value="Beta-lactamase"/>
    <property type="match status" value="1"/>
</dbReference>
<dbReference type="InterPro" id="IPR012338">
    <property type="entry name" value="Beta-lactam/transpept-like"/>
</dbReference>
<keyword evidence="2" id="KW-1185">Reference proteome</keyword>
<dbReference type="Gene3D" id="3.40.710.10">
    <property type="entry name" value="DD-peptidase/beta-lactamase superfamily"/>
    <property type="match status" value="1"/>
</dbReference>
<dbReference type="SUPFAM" id="SSF56601">
    <property type="entry name" value="beta-lactamase/transpeptidase-like"/>
    <property type="match status" value="1"/>
</dbReference>
<dbReference type="OrthoDB" id="10006886at2759"/>
<dbReference type="InterPro" id="IPR001466">
    <property type="entry name" value="Beta-lactam-related"/>
</dbReference>
<dbReference type="EMBL" id="CAIIXF020000008">
    <property type="protein sequence ID" value="CAH1793012.1"/>
    <property type="molecule type" value="Genomic_DNA"/>
</dbReference>
<dbReference type="AlphaFoldDB" id="A0A8J1UII9"/>
<proteinExistence type="predicted"/>
<accession>A0A8J1UII9</accession>
<dbReference type="Proteomes" id="UP000749559">
    <property type="component" value="Unassembled WGS sequence"/>
</dbReference>
<comment type="caution">
    <text evidence="1">The sequence shown here is derived from an EMBL/GenBank/DDBJ whole genome shotgun (WGS) entry which is preliminary data.</text>
</comment>
<evidence type="ECO:0000313" key="2">
    <source>
        <dbReference type="Proteomes" id="UP000749559"/>
    </source>
</evidence>
<dbReference type="PANTHER" id="PTHR43283:SF7">
    <property type="entry name" value="BETA-LACTAMASE-RELATED DOMAIN-CONTAINING PROTEIN"/>
    <property type="match status" value="1"/>
</dbReference>
<reference evidence="1" key="1">
    <citation type="submission" date="2022-03" db="EMBL/GenBank/DDBJ databases">
        <authorList>
            <person name="Martin C."/>
        </authorList>
    </citation>
    <scope>NUCLEOTIDE SEQUENCE</scope>
</reference>
<organism evidence="1 2">
    <name type="scientific">Owenia fusiformis</name>
    <name type="common">Polychaete worm</name>
    <dbReference type="NCBI Taxonomy" id="6347"/>
    <lineage>
        <taxon>Eukaryota</taxon>
        <taxon>Metazoa</taxon>
        <taxon>Spiralia</taxon>
        <taxon>Lophotrochozoa</taxon>
        <taxon>Annelida</taxon>
        <taxon>Polychaeta</taxon>
        <taxon>Sedentaria</taxon>
        <taxon>Canalipalpata</taxon>
        <taxon>Sabellida</taxon>
        <taxon>Oweniida</taxon>
        <taxon>Oweniidae</taxon>
        <taxon>Owenia</taxon>
    </lineage>
</organism>
<name>A0A8J1UII9_OWEFU</name>
<dbReference type="InterPro" id="IPR050789">
    <property type="entry name" value="Diverse_Enzym_Activities"/>
</dbReference>
<dbReference type="PANTHER" id="PTHR43283">
    <property type="entry name" value="BETA-LACTAMASE-RELATED"/>
    <property type="match status" value="1"/>
</dbReference>
<sequence>MKNFLLITAVIASIVAIYVWPVIDRVRQVAVGYGAKTVCSGVYVSGMTLESLRKNELMGGGPMLPLFMTFDIDNTTKTITTSCLGVKATAKYYGYHKGCSLLPRSYSYAGISSKLDTLKIKHHQKAFQWPNATSKSKNAFHNIDYEKLDKLVSGEFDVHTYSGITKEEIQEDLERIRKGQTRAVVVVYKGKLVAEGYNSLMGLTKDSRLHGWSVTKSVLATLVGIRIKQNKMSLDHLANVTEWSDASMQEQHITVRNMLNMNAGIDCEEKYHVTGDVCKMIFTEDNAAGKFPR</sequence>